<comment type="subunit">
    <text evidence="6">Part of the 50S ribosomal subunit. Contacts protein L20.</text>
</comment>
<evidence type="ECO:0000313" key="8">
    <source>
        <dbReference type="EMBL" id="VAX76639.1"/>
    </source>
</evidence>
<evidence type="ECO:0000256" key="2">
    <source>
        <dbReference type="ARBA" id="ARBA00022730"/>
    </source>
</evidence>
<dbReference type="Pfam" id="PF00829">
    <property type="entry name" value="Ribosomal_L21p"/>
    <property type="match status" value="1"/>
</dbReference>
<dbReference type="GO" id="GO:0003735">
    <property type="term" value="F:structural constituent of ribosome"/>
    <property type="evidence" value="ECO:0007669"/>
    <property type="project" value="InterPro"/>
</dbReference>
<dbReference type="OrthoDB" id="9813334at2"/>
<comment type="function">
    <text evidence="6 7">This protein binds to 23S rRNA in the presence of protein L20.</text>
</comment>
<dbReference type="NCBIfam" id="TIGR00061">
    <property type="entry name" value="L21"/>
    <property type="match status" value="1"/>
</dbReference>
<comment type="similarity">
    <text evidence="1 6 7">Belongs to the bacterial ribosomal protein bL21 family.</text>
</comment>
<evidence type="ECO:0000313" key="9">
    <source>
        <dbReference type="Proteomes" id="UP000271849"/>
    </source>
</evidence>
<sequence length="106" mass="12472">MYTVFLDRNKQYKATLGKIIRLEKINAKIGEKIIFQKIILSSNNGKISIGKPVLENFLVEGLIYKHGKTKKIKIIKFNRRKHYQKTLGHRQDYTDIVIKNIIYPLK</sequence>
<dbReference type="RefSeq" id="WP_158349123.1">
    <property type="nucleotide sequence ID" value="NZ_LR025085.1"/>
</dbReference>
<dbReference type="GO" id="GO:0005840">
    <property type="term" value="C:ribosome"/>
    <property type="evidence" value="ECO:0007669"/>
    <property type="project" value="UniProtKB-KW"/>
</dbReference>
<gene>
    <name evidence="6 8" type="primary">rplU</name>
    <name evidence="8" type="ORF">BUCINSTRO3249_0249</name>
</gene>
<dbReference type="InterPro" id="IPR036164">
    <property type="entry name" value="bL21-like_sf"/>
</dbReference>
<protein>
    <recommendedName>
        <fullName evidence="6">Large ribosomal subunit protein bL21</fullName>
    </recommendedName>
</protein>
<evidence type="ECO:0000256" key="5">
    <source>
        <dbReference type="ARBA" id="ARBA00023274"/>
    </source>
</evidence>
<dbReference type="SUPFAM" id="SSF141091">
    <property type="entry name" value="L21p-like"/>
    <property type="match status" value="1"/>
</dbReference>
<evidence type="ECO:0000256" key="6">
    <source>
        <dbReference type="HAMAP-Rule" id="MF_01363"/>
    </source>
</evidence>
<dbReference type="PROSITE" id="PS01169">
    <property type="entry name" value="RIBOSOMAL_L21"/>
    <property type="match status" value="1"/>
</dbReference>
<dbReference type="GO" id="GO:0005737">
    <property type="term" value="C:cytoplasm"/>
    <property type="evidence" value="ECO:0007669"/>
    <property type="project" value="UniProtKB-ARBA"/>
</dbReference>
<name>A0A3B1E9J2_9GAMM</name>
<evidence type="ECO:0000256" key="4">
    <source>
        <dbReference type="ARBA" id="ARBA00022980"/>
    </source>
</evidence>
<evidence type="ECO:0000256" key="1">
    <source>
        <dbReference type="ARBA" id="ARBA00008563"/>
    </source>
</evidence>
<dbReference type="GO" id="GO:0006412">
    <property type="term" value="P:translation"/>
    <property type="evidence" value="ECO:0007669"/>
    <property type="project" value="UniProtKB-UniRule"/>
</dbReference>
<evidence type="ECO:0000256" key="3">
    <source>
        <dbReference type="ARBA" id="ARBA00022884"/>
    </source>
</evidence>
<dbReference type="HAMAP" id="MF_01363">
    <property type="entry name" value="Ribosomal_bL21"/>
    <property type="match status" value="1"/>
</dbReference>
<dbReference type="InterPro" id="IPR001787">
    <property type="entry name" value="Ribosomal_bL21"/>
</dbReference>
<keyword evidence="5 6" id="KW-0687">Ribonucleoprotein</keyword>
<reference evidence="9" key="1">
    <citation type="submission" date="2018-09" db="EMBL/GenBank/DDBJ databases">
        <authorList>
            <person name="Manzano-Marin A."/>
            <person name="Manzano-Marin A."/>
        </authorList>
    </citation>
    <scope>NUCLEOTIDE SEQUENCE [LARGE SCALE GENOMIC DNA]</scope>
    <source>
        <strain evidence="9">BuCistrobi</strain>
    </source>
</reference>
<dbReference type="PANTHER" id="PTHR21349">
    <property type="entry name" value="50S RIBOSOMAL PROTEIN L21"/>
    <property type="match status" value="1"/>
</dbReference>
<organism evidence="8 9">
    <name type="scientific">Buchnera aphidicola</name>
    <name type="common">Cinara strobi</name>
    <dbReference type="NCBI Taxonomy" id="1921549"/>
    <lineage>
        <taxon>Bacteria</taxon>
        <taxon>Pseudomonadati</taxon>
        <taxon>Pseudomonadota</taxon>
        <taxon>Gammaproteobacteria</taxon>
        <taxon>Enterobacterales</taxon>
        <taxon>Erwiniaceae</taxon>
        <taxon>Buchnera</taxon>
    </lineage>
</organism>
<dbReference type="STRING" id="1921549.GCA_900128825_00248"/>
<dbReference type="InterPro" id="IPR028909">
    <property type="entry name" value="bL21-like"/>
</dbReference>
<dbReference type="InterPro" id="IPR018258">
    <property type="entry name" value="Ribosomal_bL21_CS"/>
</dbReference>
<dbReference type="PANTHER" id="PTHR21349:SF0">
    <property type="entry name" value="LARGE RIBOSOMAL SUBUNIT PROTEIN BL21M"/>
    <property type="match status" value="1"/>
</dbReference>
<dbReference type="GO" id="GO:0019843">
    <property type="term" value="F:rRNA binding"/>
    <property type="evidence" value="ECO:0007669"/>
    <property type="project" value="UniProtKB-UniRule"/>
</dbReference>
<proteinExistence type="inferred from homology"/>
<dbReference type="AlphaFoldDB" id="A0A3B1E9J2"/>
<keyword evidence="3 6" id="KW-0694">RNA-binding</keyword>
<dbReference type="EMBL" id="LR025085">
    <property type="protein sequence ID" value="VAX76639.1"/>
    <property type="molecule type" value="Genomic_DNA"/>
</dbReference>
<keyword evidence="4 6" id="KW-0689">Ribosomal protein</keyword>
<accession>A0A3B1E9J2</accession>
<dbReference type="GO" id="GO:1990904">
    <property type="term" value="C:ribonucleoprotein complex"/>
    <property type="evidence" value="ECO:0007669"/>
    <property type="project" value="UniProtKB-KW"/>
</dbReference>
<evidence type="ECO:0000256" key="7">
    <source>
        <dbReference type="RuleBase" id="RU000562"/>
    </source>
</evidence>
<keyword evidence="2 6" id="KW-0699">rRNA-binding</keyword>
<dbReference type="Proteomes" id="UP000271849">
    <property type="component" value="Chromosome"/>
</dbReference>